<name>A0A0E4H7E4_9STRE</name>
<dbReference type="PANTHER" id="PTHR30363:SF56">
    <property type="entry name" value="TRANSCRIPTIONAL REGULATOR, DEOR FAMILY"/>
    <property type="match status" value="1"/>
</dbReference>
<dbReference type="InterPro" id="IPR018356">
    <property type="entry name" value="Tscrpt_reg_HTH_DeoR_CS"/>
</dbReference>
<dbReference type="PROSITE" id="PS00894">
    <property type="entry name" value="HTH_DEOR_1"/>
    <property type="match status" value="1"/>
</dbReference>
<dbReference type="GO" id="GO:0003677">
    <property type="term" value="F:DNA binding"/>
    <property type="evidence" value="ECO:0007669"/>
    <property type="project" value="UniProtKB-KW"/>
</dbReference>
<dbReference type="SUPFAM" id="SSF100950">
    <property type="entry name" value="NagB/RpiA/CoA transferase-like"/>
    <property type="match status" value="1"/>
</dbReference>
<dbReference type="GO" id="GO:0003700">
    <property type="term" value="F:DNA-binding transcription factor activity"/>
    <property type="evidence" value="ECO:0007669"/>
    <property type="project" value="InterPro"/>
</dbReference>
<dbReference type="AlphaFoldDB" id="A0A0E4H7E4"/>
<dbReference type="InterPro" id="IPR037171">
    <property type="entry name" value="NagB/RpiA_transferase-like"/>
</dbReference>
<dbReference type="Pfam" id="PF08220">
    <property type="entry name" value="HTH_DeoR"/>
    <property type="match status" value="1"/>
</dbReference>
<proteinExistence type="predicted"/>
<evidence type="ECO:0000313" key="5">
    <source>
        <dbReference type="EMBL" id="CQR24455.1"/>
    </source>
</evidence>
<dbReference type="SMART" id="SM01134">
    <property type="entry name" value="DeoRC"/>
    <property type="match status" value="1"/>
</dbReference>
<dbReference type="InterPro" id="IPR050313">
    <property type="entry name" value="Carb_Metab_HTH_regulators"/>
</dbReference>
<feature type="domain" description="HTH deoR-type" evidence="4">
    <location>
        <begin position="6"/>
        <end position="61"/>
    </location>
</feature>
<dbReference type="InterPro" id="IPR001034">
    <property type="entry name" value="DeoR_HTH"/>
</dbReference>
<dbReference type="Pfam" id="PF00455">
    <property type="entry name" value="DeoRC"/>
    <property type="match status" value="1"/>
</dbReference>
<reference evidence="6" key="1">
    <citation type="submission" date="2015-03" db="EMBL/GenBank/DDBJ databases">
        <authorList>
            <person name="Urmite Genomes"/>
        </authorList>
    </citation>
    <scope>NUCLEOTIDE SEQUENCE [LARGE SCALE GENOMIC DNA]</scope>
    <source>
        <strain evidence="6">FF10</strain>
    </source>
</reference>
<accession>A0A0E4H7E4</accession>
<dbReference type="InterPro" id="IPR014036">
    <property type="entry name" value="DeoR-like_C"/>
</dbReference>
<evidence type="ECO:0000256" key="3">
    <source>
        <dbReference type="ARBA" id="ARBA00023163"/>
    </source>
</evidence>
<dbReference type="STRING" id="1608583.BN1356_00801"/>
<gene>
    <name evidence="5" type="primary">glpR</name>
    <name evidence="5" type="ORF">BN1356_00801</name>
</gene>
<dbReference type="SUPFAM" id="SSF46785">
    <property type="entry name" value="Winged helix' DNA-binding domain"/>
    <property type="match status" value="1"/>
</dbReference>
<keyword evidence="6" id="KW-1185">Reference proteome</keyword>
<dbReference type="EMBL" id="CTEN01000002">
    <property type="protein sequence ID" value="CQR24455.1"/>
    <property type="molecule type" value="Genomic_DNA"/>
</dbReference>
<keyword evidence="1" id="KW-0805">Transcription regulation</keyword>
<dbReference type="Gene3D" id="1.10.10.10">
    <property type="entry name" value="Winged helix-like DNA-binding domain superfamily/Winged helix DNA-binding domain"/>
    <property type="match status" value="1"/>
</dbReference>
<dbReference type="PROSITE" id="PS51000">
    <property type="entry name" value="HTH_DEOR_2"/>
    <property type="match status" value="1"/>
</dbReference>
<dbReference type="InterPro" id="IPR036390">
    <property type="entry name" value="WH_DNA-bd_sf"/>
</dbReference>
<keyword evidence="3" id="KW-0804">Transcription</keyword>
<dbReference type="SMART" id="SM00420">
    <property type="entry name" value="HTH_DEOR"/>
    <property type="match status" value="1"/>
</dbReference>
<protein>
    <submittedName>
        <fullName evidence="5">Lactose PTS family porter repressor</fullName>
    </submittedName>
</protein>
<sequence>MIPILKSERKQLILDEIKEKKFIQLEEMVQLLETSESTVRRDLDELESEGHLRRVHGGAEVITKLQAEESMQEKSIKNVQAKSEIAKKALSLIEDDDVIFIDAGTTTELLVDMLYQEDLTVVTNSIHHAAKLVEMQFKTIIIGGFVKHSTDASIGKTAVDQISQLNFDKVFMGMNGVDEHFLTTPDIEEAVIKKTIIENAQKAFVLLDASKLGQVSFVKVEQIEKVTLITQRSDGALMKKIKEKTEVIEL</sequence>
<keyword evidence="2" id="KW-0238">DNA-binding</keyword>
<organism evidence="5 6">
    <name type="scientific">Streptococcus varani</name>
    <dbReference type="NCBI Taxonomy" id="1608583"/>
    <lineage>
        <taxon>Bacteria</taxon>
        <taxon>Bacillati</taxon>
        <taxon>Bacillota</taxon>
        <taxon>Bacilli</taxon>
        <taxon>Lactobacillales</taxon>
        <taxon>Streptococcaceae</taxon>
        <taxon>Streptococcus</taxon>
    </lineage>
</organism>
<evidence type="ECO:0000256" key="1">
    <source>
        <dbReference type="ARBA" id="ARBA00023015"/>
    </source>
</evidence>
<dbReference type="InterPro" id="IPR036388">
    <property type="entry name" value="WH-like_DNA-bd_sf"/>
</dbReference>
<dbReference type="Proteomes" id="UP000198604">
    <property type="component" value="Unassembled WGS sequence"/>
</dbReference>
<dbReference type="Gene3D" id="3.40.50.1360">
    <property type="match status" value="1"/>
</dbReference>
<dbReference type="PANTHER" id="PTHR30363">
    <property type="entry name" value="HTH-TYPE TRANSCRIPTIONAL REGULATOR SRLR-RELATED"/>
    <property type="match status" value="1"/>
</dbReference>
<evidence type="ECO:0000256" key="2">
    <source>
        <dbReference type="ARBA" id="ARBA00023125"/>
    </source>
</evidence>
<dbReference type="PRINTS" id="PR00037">
    <property type="entry name" value="HTHLACR"/>
</dbReference>
<evidence type="ECO:0000259" key="4">
    <source>
        <dbReference type="PROSITE" id="PS51000"/>
    </source>
</evidence>
<evidence type="ECO:0000313" key="6">
    <source>
        <dbReference type="Proteomes" id="UP000198604"/>
    </source>
</evidence>